<dbReference type="Proteomes" id="UP000696573">
    <property type="component" value="Unassembled WGS sequence"/>
</dbReference>
<comment type="caution">
    <text evidence="4">The sequence shown here is derived from an EMBL/GenBank/DDBJ whole genome shotgun (WGS) entry which is preliminary data.</text>
</comment>
<dbReference type="OrthoDB" id="2546325at2759"/>
<reference evidence="4" key="1">
    <citation type="submission" date="2021-10" db="EMBL/GenBank/DDBJ databases">
        <authorList>
            <person name="Piombo E."/>
        </authorList>
    </citation>
    <scope>NUCLEOTIDE SEQUENCE</scope>
</reference>
<dbReference type="InterPro" id="IPR011990">
    <property type="entry name" value="TPR-like_helical_dom_sf"/>
</dbReference>
<accession>A0A9N9V328</accession>
<name>A0A9N9V328_9HYPO</name>
<dbReference type="Gene3D" id="3.40.50.300">
    <property type="entry name" value="P-loop containing nucleotide triphosphate hydrolases"/>
    <property type="match status" value="1"/>
</dbReference>
<keyword evidence="1" id="KW-0677">Repeat</keyword>
<feature type="domain" description="Nephrocystin 3-like N-terminal" evidence="3">
    <location>
        <begin position="361"/>
        <end position="523"/>
    </location>
</feature>
<dbReference type="SUPFAM" id="SSF48452">
    <property type="entry name" value="TPR-like"/>
    <property type="match status" value="1"/>
</dbReference>
<dbReference type="InterPro" id="IPR027417">
    <property type="entry name" value="P-loop_NTPase"/>
</dbReference>
<dbReference type="Pfam" id="PF24883">
    <property type="entry name" value="NPHP3_N"/>
    <property type="match status" value="1"/>
</dbReference>
<dbReference type="Gene3D" id="1.25.40.10">
    <property type="entry name" value="Tetratricopeptide repeat domain"/>
    <property type="match status" value="1"/>
</dbReference>
<proteinExistence type="predicted"/>
<gene>
    <name evidence="4" type="ORF">CRHIZ90672A_00001080</name>
</gene>
<evidence type="ECO:0000256" key="1">
    <source>
        <dbReference type="ARBA" id="ARBA00022737"/>
    </source>
</evidence>
<sequence length="2125" mass="240989">MIGIRNSINRRRRRNNSNPSVKSDTVEEHPQPPPRTPPRSSAMEAIRGLSDSLTGKSHNKTHERAVVSVNEASPSISDDDAEADQTFATDITAPSLADGDTNGSLGANNKIKSLDYFHRVKDVFKSVTKKIVRIDEYDESFVRETDLHVYLQYISDERLIHMPRRGSDWDRVLGAAQFFGLQIWSFGDKINAFVPGAKDSAAAALASCQILLELGHGQAQALLPTFIALYELAMLLCTVGQIRGLEHMPPVIKEDAASLFCDLVGLTGSIAIHYREKITAYRSGAKVKINFDTTFGKQITAIWDGKEQLQDHIWTSKLGRKRFSFTVPALRAKLQSPTEVSSVRGTLYDEVLESLERSEDTCYWIKHEIVQFFNSNEQVLSVTGPAGSGKSILAEWVQERLTRPLDQKHYIVLDYTFPFDSPVDANSLACIKSLINQLLDRSVGDVALFAQLVHAFEEFAAHQSTQQLEAALWKAFRSGLQAAERGGATIVIIVDGCDEIAFHTTLRTSASKLPHVRVITFSRPVSHLSDGCKHIVITQQEVKEDIKAHLWENLSKVEYFHSKLDVGAREALVDELAEKSKGNFLWAFFAGRLLQGATLENYTTVKHNISSDVKKLLPALVGHTRLKDDTLRHLLSFMVVASRPLTIQEAAELLATNTTKREIEKQTLDLIKFIPEKCGDVVVLHGGRLHFRSSLVLSFLQEQMGHTLLSVREAHLQLASKLLLYARLHLESDREPLIDDLDESVVEKLLGSHHLLLYVVQNWTVHFKAAGLVGTGGEITLPKGFADLFPHTVTFSLLERTCWDRLYTHQDVVGVHELALKIRETTFGEKHLTVLQGLITLGHAHRRISATSTHGGATYLVRAVRLGQVVLSEYSAIVAACTSLFLSWTETLVITQRTEIVTYREEMIRVMIKICKQKHGQSSDQVIFWYEALAKLYVEIKEVQNATIVYRELYEIVIIRHGKKSTKARQIGNVFGTLDVVLKGEDAAKDTKELEVLIFETNDDMEVTDQLCISMMIRLAQSYISCGKLFLAERLYVSLWRRVSAMCIAGARIEVHIAKIQIALEYVKFLRKVDRSVEASNILICLWAEYEHHTFESEILIIWLREIGTVCRSFGLLTISASILTKVWGWFKSKGKTKSEEAQRTTVLITQVVEEITETTITKKTTKITTTEVTETVVREIFELQYTRCKTTTVDREFFSACLAIIGLYIQNENWSEAEVIIKRTLEISWKAMLSADIKISLGQSSTKESIAVARRLALCYHRQGLLEQAEQTYLRIYYACLQSIGKIDQVYTTEAIQALIDFYEGLHRHERVTQIYVEVLEVYRKQYGHNSHLVIQLMYKLAAQHEMLGHHTEAYKQYLEIVTILNKGIKYCHQDAVKAALFLCRHYHTRKMWTGLREICGVVWETILHHREKCSHLEIEVISEIYEKYAYVLEFHAKVEFSVLYQVTVQYKEVVTVISGGDSNSKAVLLALITLAKICEKHESHYHESVKIYEEVLTKTTTTKTTETIITETTVHTIKKRLSKMYVTIITSGKGGPATPATVERAIAVCFEAYVQLKVEYGVWHEVTLLKLKDLVILYQKVNSQHIRIIELLQQSVVEIITTLTVTTTLFAAATTLAGIYTSVGLVNKGQELLQQLRHLIIFRGGWTTTEITLKIDAQLSKVVFAFLIAFEQGLLGKGKTISHSEMMADILFESLLFVEYSRVIEKETKLEVILEAGAKLRIFWEEHKRTQLLEILDKKLLQLFRAQYAAEFKTVGEEYVRTFYLAILLELGKDQRASEIDFPALACKAGNNKVRALLEAGEFRQGHQVGRAVFQLAIKHRIFHYTRYFHIGYKLAELLAGIDVAHPKEPELSKAMKQTSSDIMRDVLATAYKEGVDFADLKFEDLSGLIRLLGAQGNFTTLEELLSKLWDRREELQRSRNWSPIMVLRVGNLLVHAQQNSKKTAAAINTAELLYYNIRRGRGRLDPDTLAVSMLLASLYVSSGRVASAMDVHETVLREVSFVSLEHYSSERRAAIIADTKLQLERLREAHVRTGGKARPVAELKDLYDRLNQNLKLELPAFEKWIEIGNSNKTVQNANYMSLLDWAIGKDTTKYIRAKKWPYRRNKVEDDLAKETTQWWLVH</sequence>
<dbReference type="InterPro" id="IPR056884">
    <property type="entry name" value="NPHP3-like_N"/>
</dbReference>
<protein>
    <recommendedName>
        <fullName evidence="3">Nephrocystin 3-like N-terminal domain-containing protein</fullName>
    </recommendedName>
</protein>
<evidence type="ECO:0000313" key="4">
    <source>
        <dbReference type="EMBL" id="CAH0015236.1"/>
    </source>
</evidence>
<evidence type="ECO:0000313" key="5">
    <source>
        <dbReference type="Proteomes" id="UP000696573"/>
    </source>
</evidence>
<dbReference type="SUPFAM" id="SSF52540">
    <property type="entry name" value="P-loop containing nucleoside triphosphate hydrolases"/>
    <property type="match status" value="1"/>
</dbReference>
<organism evidence="4 5">
    <name type="scientific">Clonostachys rhizophaga</name>
    <dbReference type="NCBI Taxonomy" id="160324"/>
    <lineage>
        <taxon>Eukaryota</taxon>
        <taxon>Fungi</taxon>
        <taxon>Dikarya</taxon>
        <taxon>Ascomycota</taxon>
        <taxon>Pezizomycotina</taxon>
        <taxon>Sordariomycetes</taxon>
        <taxon>Hypocreomycetidae</taxon>
        <taxon>Hypocreales</taxon>
        <taxon>Bionectriaceae</taxon>
        <taxon>Clonostachys</taxon>
    </lineage>
</organism>
<dbReference type="EMBL" id="CABFNQ020000444">
    <property type="protein sequence ID" value="CAH0015236.1"/>
    <property type="molecule type" value="Genomic_DNA"/>
</dbReference>
<evidence type="ECO:0000259" key="3">
    <source>
        <dbReference type="Pfam" id="PF24883"/>
    </source>
</evidence>
<keyword evidence="5" id="KW-1185">Reference proteome</keyword>
<evidence type="ECO:0000256" key="2">
    <source>
        <dbReference type="SAM" id="MobiDB-lite"/>
    </source>
</evidence>
<feature type="region of interest" description="Disordered" evidence="2">
    <location>
        <begin position="1"/>
        <end position="42"/>
    </location>
</feature>
<dbReference type="PANTHER" id="PTHR10039">
    <property type="entry name" value="AMELOGENIN"/>
    <property type="match status" value="1"/>
</dbReference>